<dbReference type="PANTHER" id="PTHR32123">
    <property type="entry name" value="BICD FAMILY-LIKE CARGO ADAPTER"/>
    <property type="match status" value="1"/>
</dbReference>
<feature type="coiled-coil region" evidence="8">
    <location>
        <begin position="406"/>
        <end position="440"/>
    </location>
</feature>
<keyword evidence="1 8" id="KW-0158">Chromosome</keyword>
<dbReference type="GO" id="GO:0000132">
    <property type="term" value="P:establishment of mitotic spindle orientation"/>
    <property type="evidence" value="ECO:0007669"/>
    <property type="project" value="TreeGrafter"/>
</dbReference>
<feature type="coiled-coil region" evidence="8">
    <location>
        <begin position="318"/>
        <end position="345"/>
    </location>
</feature>
<keyword evidence="7 8" id="KW-0137">Centromere</keyword>
<evidence type="ECO:0000256" key="8">
    <source>
        <dbReference type="HAMAP-Rule" id="MF_03041"/>
    </source>
</evidence>
<evidence type="ECO:0000256" key="3">
    <source>
        <dbReference type="ARBA" id="ARBA00022776"/>
    </source>
</evidence>
<dbReference type="GO" id="GO:0000940">
    <property type="term" value="C:outer kinetochore"/>
    <property type="evidence" value="ECO:0007669"/>
    <property type="project" value="UniProtKB-UniRule"/>
</dbReference>
<dbReference type="OrthoDB" id="2121607at2759"/>
<protein>
    <recommendedName>
        <fullName evidence="8">Protein Spindly</fullName>
    </recommendedName>
    <alternativeName>
        <fullName evidence="8">Coiled-coil domain-containing protein 99</fullName>
    </alternativeName>
    <alternativeName>
        <fullName evidence="8">Spindle apparatus coiled-coil domain-containing protein 1</fullName>
    </alternativeName>
</protein>
<dbReference type="GO" id="GO:0000922">
    <property type="term" value="C:spindle pole"/>
    <property type="evidence" value="ECO:0007669"/>
    <property type="project" value="TreeGrafter"/>
</dbReference>
<feature type="compositionally biased region" description="Polar residues" evidence="9">
    <location>
        <begin position="569"/>
        <end position="581"/>
    </location>
</feature>
<proteinExistence type="inferred from homology"/>
<evidence type="ECO:0000256" key="4">
    <source>
        <dbReference type="ARBA" id="ARBA00022838"/>
    </source>
</evidence>
<evidence type="ECO:0000313" key="11">
    <source>
        <dbReference type="RefSeq" id="XP_029021729.1"/>
    </source>
</evidence>
<comment type="function">
    <text evidence="8">Required for the localization of dynein and dynactin to the mitotic kintochore. Dynein is believed to control the initial lateral interaction between the kinetochore and spindle microtubules and to facilitate the subsequent formation of end-on kinetochore-microtubule attachments mediated by the NDC80 complex.</text>
</comment>
<evidence type="ECO:0000256" key="2">
    <source>
        <dbReference type="ARBA" id="ARBA00022618"/>
    </source>
</evidence>
<evidence type="ECO:0000256" key="1">
    <source>
        <dbReference type="ARBA" id="ARBA00022454"/>
    </source>
</evidence>
<evidence type="ECO:0000256" key="6">
    <source>
        <dbReference type="ARBA" id="ARBA00023306"/>
    </source>
</evidence>
<dbReference type="GO" id="GO:0007080">
    <property type="term" value="P:mitotic metaphase chromosome alignment"/>
    <property type="evidence" value="ECO:0007669"/>
    <property type="project" value="TreeGrafter"/>
</dbReference>
<feature type="region of interest" description="Disordered" evidence="9">
    <location>
        <begin position="547"/>
        <end position="581"/>
    </location>
</feature>
<organism evidence="10 11">
    <name type="scientific">Betta splendens</name>
    <name type="common">Siamese fighting fish</name>
    <dbReference type="NCBI Taxonomy" id="158456"/>
    <lineage>
        <taxon>Eukaryota</taxon>
        <taxon>Metazoa</taxon>
        <taxon>Chordata</taxon>
        <taxon>Craniata</taxon>
        <taxon>Vertebrata</taxon>
        <taxon>Euteleostomi</taxon>
        <taxon>Actinopterygii</taxon>
        <taxon>Neopterygii</taxon>
        <taxon>Teleostei</taxon>
        <taxon>Neoteleostei</taxon>
        <taxon>Acanthomorphata</taxon>
        <taxon>Anabantaria</taxon>
        <taxon>Anabantiformes</taxon>
        <taxon>Anabantoidei</taxon>
        <taxon>Osphronemidae</taxon>
        <taxon>Betta</taxon>
    </lineage>
</organism>
<dbReference type="HAMAP" id="MF_03041">
    <property type="entry name" value="SPDLY"/>
    <property type="match status" value="1"/>
</dbReference>
<keyword evidence="3 8" id="KW-0498">Mitosis</keyword>
<evidence type="ECO:0000313" key="10">
    <source>
        <dbReference type="Proteomes" id="UP000515150"/>
    </source>
</evidence>
<keyword evidence="5 8" id="KW-0175">Coiled coil</keyword>
<keyword evidence="10" id="KW-1185">Reference proteome</keyword>
<dbReference type="GO" id="GO:0007094">
    <property type="term" value="P:mitotic spindle assembly checkpoint signaling"/>
    <property type="evidence" value="ECO:0007669"/>
    <property type="project" value="InterPro"/>
</dbReference>
<dbReference type="CTD" id="54908"/>
<reference evidence="11" key="1">
    <citation type="submission" date="2025-08" db="UniProtKB">
        <authorList>
            <consortium name="RefSeq"/>
        </authorList>
    </citation>
    <scope>IDENTIFICATION</scope>
</reference>
<keyword evidence="4 8" id="KW-0995">Kinetochore</keyword>
<evidence type="ECO:0000256" key="5">
    <source>
        <dbReference type="ARBA" id="ARBA00023054"/>
    </source>
</evidence>
<dbReference type="PANTHER" id="PTHR32123:SF9">
    <property type="entry name" value="PROTEIN SPINDLY"/>
    <property type="match status" value="1"/>
</dbReference>
<dbReference type="KEGG" id="bspl:114864893"/>
<dbReference type="GeneID" id="114864893"/>
<comment type="subcellular location">
    <subcellularLocation>
        <location evidence="8">Chromosome</location>
        <location evidence="8">Centromere</location>
        <location evidence="8">Kinetochore</location>
    </subcellularLocation>
</comment>
<gene>
    <name evidence="11" type="primary">spdl1</name>
    <name evidence="8" type="synonym">CCDC99</name>
    <name evidence="8" type="synonym">SPDL1</name>
</gene>
<dbReference type="FunCoup" id="A0A6P7NW07">
    <property type="interactions" value="444"/>
</dbReference>
<keyword evidence="2 8" id="KW-0132">Cell division</keyword>
<feature type="coiled-coil region" evidence="8">
    <location>
        <begin position="1"/>
        <end position="160"/>
    </location>
</feature>
<accession>A0A6P7NW07</accession>
<dbReference type="GO" id="GO:0051301">
    <property type="term" value="P:cell division"/>
    <property type="evidence" value="ECO:0007669"/>
    <property type="project" value="UniProtKB-KW"/>
</dbReference>
<feature type="compositionally biased region" description="Basic and acidic residues" evidence="9">
    <location>
        <begin position="547"/>
        <end position="564"/>
    </location>
</feature>
<dbReference type="InParanoid" id="A0A6P7NW07"/>
<dbReference type="AlphaFoldDB" id="A0A6P7NW07"/>
<name>A0A6P7NW07_BETSP</name>
<evidence type="ECO:0000256" key="9">
    <source>
        <dbReference type="SAM" id="MobiDB-lite"/>
    </source>
</evidence>
<feature type="coiled-coil region" evidence="8">
    <location>
        <begin position="200"/>
        <end position="287"/>
    </location>
</feature>
<dbReference type="GO" id="GO:0043515">
    <property type="term" value="F:kinetochore binding"/>
    <property type="evidence" value="ECO:0007669"/>
    <property type="project" value="UniProtKB-UniRule"/>
</dbReference>
<dbReference type="InterPro" id="IPR028593">
    <property type="entry name" value="SPDLY_chordates"/>
</dbReference>
<comment type="similarity">
    <text evidence="8">Belongs to the Spindly family.</text>
</comment>
<dbReference type="GO" id="GO:0034501">
    <property type="term" value="P:protein localization to kinetochore"/>
    <property type="evidence" value="ECO:0007669"/>
    <property type="project" value="UniProtKB-UniRule"/>
</dbReference>
<sequence>MTAAEEELKLLRSRLREQEEQLHQAAQAGLDLLNQQVELQNRLDEQRVEMTNSLEALEQEKYTLQKEVELKTRILESLQADQDCVKKQQNQQLQEQQEHLERNHSIALHELNSKVLRLQSALEETQLSEKQLKHKLEVQTQTLNNKMEELQALNERIQCSMTSEMIEVQMRVMELENHKMQWEQTLQESQYREQQQELTITNLQHHLERITKENEEREKQAVSWFNSLEKSREANRDLQIQLDQVLQQAQDPNSKGNSLFAELEDKRAEMERQLISMKVQYQSLQKQYGFSKQQLQRMKFQIATLMQLQASRADPAQLERLQAMLSEKNGEIQDLMTKLQRLEKVEMMLTSQPANPAPAESPGTQDETYYTDLLKMKLNNSVMEAERLGDELSLQRMKSLSESQRALELERKLFTANRLLKQAQSDKVKFQLRVEELQHKYEPKEEKKNLIQRTKKEKLPVEVIPSSEQPAFVTAEHAVAMEMSVSHPKTAKPEADKCPFAATVSSTQSSKLELRPAKCVKISEGEPVMISDLSCSLDVCKEKLMEENQQQNRREERGKQKSVEIIHVSSKSSSENQCAQQ</sequence>
<evidence type="ECO:0000256" key="7">
    <source>
        <dbReference type="ARBA" id="ARBA00023328"/>
    </source>
</evidence>
<keyword evidence="6 8" id="KW-0131">Cell cycle</keyword>
<dbReference type="Proteomes" id="UP000515150">
    <property type="component" value="Chromosome 10"/>
</dbReference>
<dbReference type="RefSeq" id="XP_029021729.1">
    <property type="nucleotide sequence ID" value="XM_029165896.3"/>
</dbReference>
<dbReference type="InterPro" id="IPR051149">
    <property type="entry name" value="Spindly/BICDR_Dynein_Adapter"/>
</dbReference>